<dbReference type="Gene3D" id="1.20.58.160">
    <property type="match status" value="1"/>
</dbReference>
<dbReference type="GO" id="GO:0035091">
    <property type="term" value="F:phosphatidylinositol binding"/>
    <property type="evidence" value="ECO:0007669"/>
    <property type="project" value="InterPro"/>
</dbReference>
<dbReference type="GO" id="GO:0016020">
    <property type="term" value="C:membrane"/>
    <property type="evidence" value="ECO:0007669"/>
    <property type="project" value="UniProtKB-SubCell"/>
</dbReference>
<keyword evidence="3" id="KW-0472">Membrane</keyword>
<name>A0A2G2ZPC9_CAPAN</name>
<dbReference type="InterPro" id="IPR038425">
    <property type="entry name" value="GAT_sf"/>
</dbReference>
<evidence type="ECO:0000313" key="5">
    <source>
        <dbReference type="EMBL" id="PHT83811.1"/>
    </source>
</evidence>
<dbReference type="SUPFAM" id="SSF89009">
    <property type="entry name" value="GAT-like domain"/>
    <property type="match status" value="1"/>
</dbReference>
<dbReference type="PANTHER" id="PTHR45898:SF14">
    <property type="entry name" value="TOM1-LIKE PROTEIN 4"/>
    <property type="match status" value="1"/>
</dbReference>
<evidence type="ECO:0000256" key="2">
    <source>
        <dbReference type="ARBA" id="ARBA00007708"/>
    </source>
</evidence>
<dbReference type="Gramene" id="PHT83811">
    <property type="protein sequence ID" value="PHT83811"/>
    <property type="gene ID" value="T459_12254"/>
</dbReference>
<comment type="similarity">
    <text evidence="2">Belongs to the TOM1 family.</text>
</comment>
<evidence type="ECO:0000259" key="4">
    <source>
        <dbReference type="PROSITE" id="PS50909"/>
    </source>
</evidence>
<dbReference type="InterPro" id="IPR044836">
    <property type="entry name" value="TOL_plant"/>
</dbReference>
<dbReference type="AlphaFoldDB" id="A0A2G2ZPC9"/>
<dbReference type="Proteomes" id="UP000222542">
    <property type="component" value="Unassembled WGS sequence"/>
</dbReference>
<dbReference type="EMBL" id="AYRZ02000004">
    <property type="protein sequence ID" value="PHT83811.1"/>
    <property type="molecule type" value="Genomic_DNA"/>
</dbReference>
<reference evidence="5 6" key="1">
    <citation type="journal article" date="2014" name="Nat. Genet.">
        <title>Genome sequence of the hot pepper provides insights into the evolution of pungency in Capsicum species.</title>
        <authorList>
            <person name="Kim S."/>
            <person name="Park M."/>
            <person name="Yeom S.I."/>
            <person name="Kim Y.M."/>
            <person name="Lee J.M."/>
            <person name="Lee H.A."/>
            <person name="Seo E."/>
            <person name="Choi J."/>
            <person name="Cheong K."/>
            <person name="Kim K.T."/>
            <person name="Jung K."/>
            <person name="Lee G.W."/>
            <person name="Oh S.K."/>
            <person name="Bae C."/>
            <person name="Kim S.B."/>
            <person name="Lee H.Y."/>
            <person name="Kim S.Y."/>
            <person name="Kim M.S."/>
            <person name="Kang B.C."/>
            <person name="Jo Y.D."/>
            <person name="Yang H.B."/>
            <person name="Jeong H.J."/>
            <person name="Kang W.H."/>
            <person name="Kwon J.K."/>
            <person name="Shin C."/>
            <person name="Lim J.Y."/>
            <person name="Park J.H."/>
            <person name="Huh J.H."/>
            <person name="Kim J.S."/>
            <person name="Kim B.D."/>
            <person name="Cohen O."/>
            <person name="Paran I."/>
            <person name="Suh M.C."/>
            <person name="Lee S.B."/>
            <person name="Kim Y.K."/>
            <person name="Shin Y."/>
            <person name="Noh S.J."/>
            <person name="Park J."/>
            <person name="Seo Y.S."/>
            <person name="Kwon S.Y."/>
            <person name="Kim H.A."/>
            <person name="Park J.M."/>
            <person name="Kim H.J."/>
            <person name="Choi S.B."/>
            <person name="Bosland P.W."/>
            <person name="Reeves G."/>
            <person name="Jo S.H."/>
            <person name="Lee B.W."/>
            <person name="Cho H.T."/>
            <person name="Choi H.S."/>
            <person name="Lee M.S."/>
            <person name="Yu Y."/>
            <person name="Do Choi Y."/>
            <person name="Park B.S."/>
            <person name="van Deynze A."/>
            <person name="Ashrafi H."/>
            <person name="Hill T."/>
            <person name="Kim W.T."/>
            <person name="Pai H.S."/>
            <person name="Ahn H.K."/>
            <person name="Yeam I."/>
            <person name="Giovannoni J.J."/>
            <person name="Rose J.K."/>
            <person name="Sorensen I."/>
            <person name="Lee S.J."/>
            <person name="Kim R.W."/>
            <person name="Choi I.Y."/>
            <person name="Choi B.S."/>
            <person name="Lim J.S."/>
            <person name="Lee Y.H."/>
            <person name="Choi D."/>
        </authorList>
    </citation>
    <scope>NUCLEOTIDE SEQUENCE [LARGE SCALE GENOMIC DNA]</scope>
    <source>
        <strain evidence="6">cv. CM334</strain>
    </source>
</reference>
<dbReference type="InterPro" id="IPR004152">
    <property type="entry name" value="GAT_dom"/>
</dbReference>
<dbReference type="Pfam" id="PF03127">
    <property type="entry name" value="GAT"/>
    <property type="match status" value="1"/>
</dbReference>
<keyword evidence="6" id="KW-1185">Reference proteome</keyword>
<feature type="domain" description="GAT" evidence="4">
    <location>
        <begin position="1"/>
        <end position="58"/>
    </location>
</feature>
<sequence length="91" mass="10397">MQSVKEEVIVDLVEQCRSYQKRVMILVNNTIDEDLLCKGLALNDNLQRILLRHDDIAKGTSTSTVPPRETHVAPLMNMNMRMTSQKMISLI</sequence>
<comment type="caution">
    <text evidence="5">The sequence shown here is derived from an EMBL/GenBank/DDBJ whole genome shotgun (WGS) entry which is preliminary data.</text>
</comment>
<dbReference type="STRING" id="4072.A0A2G2ZPC9"/>
<comment type="subcellular location">
    <subcellularLocation>
        <location evidence="1">Membrane</location>
        <topology evidence="1">Peripheral membrane protein</topology>
    </subcellularLocation>
</comment>
<dbReference type="GO" id="GO:0005737">
    <property type="term" value="C:cytoplasm"/>
    <property type="evidence" value="ECO:0007669"/>
    <property type="project" value="UniProtKB-ARBA"/>
</dbReference>
<organism evidence="5 6">
    <name type="scientific">Capsicum annuum</name>
    <name type="common">Capsicum pepper</name>
    <dbReference type="NCBI Taxonomy" id="4072"/>
    <lineage>
        <taxon>Eukaryota</taxon>
        <taxon>Viridiplantae</taxon>
        <taxon>Streptophyta</taxon>
        <taxon>Embryophyta</taxon>
        <taxon>Tracheophyta</taxon>
        <taxon>Spermatophyta</taxon>
        <taxon>Magnoliopsida</taxon>
        <taxon>eudicotyledons</taxon>
        <taxon>Gunneridae</taxon>
        <taxon>Pentapetalae</taxon>
        <taxon>asterids</taxon>
        <taxon>lamiids</taxon>
        <taxon>Solanales</taxon>
        <taxon>Solanaceae</taxon>
        <taxon>Solanoideae</taxon>
        <taxon>Capsiceae</taxon>
        <taxon>Capsicum</taxon>
    </lineage>
</organism>
<protein>
    <recommendedName>
        <fullName evidence="4">GAT domain-containing protein</fullName>
    </recommendedName>
</protein>
<proteinExistence type="inferred from homology"/>
<evidence type="ECO:0000256" key="3">
    <source>
        <dbReference type="ARBA" id="ARBA00023136"/>
    </source>
</evidence>
<reference evidence="5 6" key="2">
    <citation type="journal article" date="2017" name="Genome Biol.">
        <title>New reference genome sequences of hot pepper reveal the massive evolution of plant disease-resistance genes by retroduplication.</title>
        <authorList>
            <person name="Kim S."/>
            <person name="Park J."/>
            <person name="Yeom S.I."/>
            <person name="Kim Y.M."/>
            <person name="Seo E."/>
            <person name="Kim K.T."/>
            <person name="Kim M.S."/>
            <person name="Lee J.M."/>
            <person name="Cheong K."/>
            <person name="Shin H.S."/>
            <person name="Kim S.B."/>
            <person name="Han K."/>
            <person name="Lee J."/>
            <person name="Park M."/>
            <person name="Lee H.A."/>
            <person name="Lee H.Y."/>
            <person name="Lee Y."/>
            <person name="Oh S."/>
            <person name="Lee J.H."/>
            <person name="Choi E."/>
            <person name="Choi E."/>
            <person name="Lee S.E."/>
            <person name="Jeon J."/>
            <person name="Kim H."/>
            <person name="Choi G."/>
            <person name="Song H."/>
            <person name="Lee J."/>
            <person name="Lee S.C."/>
            <person name="Kwon J.K."/>
            <person name="Lee H.Y."/>
            <person name="Koo N."/>
            <person name="Hong Y."/>
            <person name="Kim R.W."/>
            <person name="Kang W.H."/>
            <person name="Huh J.H."/>
            <person name="Kang B.C."/>
            <person name="Yang T.J."/>
            <person name="Lee Y.H."/>
            <person name="Bennetzen J.L."/>
            <person name="Choi D."/>
        </authorList>
    </citation>
    <scope>NUCLEOTIDE SEQUENCE [LARGE SCALE GENOMIC DNA]</scope>
    <source>
        <strain evidence="6">cv. CM334</strain>
    </source>
</reference>
<gene>
    <name evidence="5" type="ORF">T459_12254</name>
</gene>
<dbReference type="PROSITE" id="PS50909">
    <property type="entry name" value="GAT"/>
    <property type="match status" value="1"/>
</dbReference>
<dbReference type="PANTHER" id="PTHR45898">
    <property type="entry name" value="TOM1-LIKE PROTEIN"/>
    <property type="match status" value="1"/>
</dbReference>
<accession>A0A2G2ZPC9</accession>
<dbReference type="GO" id="GO:0043328">
    <property type="term" value="P:protein transport to vacuole involved in ubiquitin-dependent protein catabolic process via the multivesicular body sorting pathway"/>
    <property type="evidence" value="ECO:0007669"/>
    <property type="project" value="InterPro"/>
</dbReference>
<evidence type="ECO:0000256" key="1">
    <source>
        <dbReference type="ARBA" id="ARBA00004170"/>
    </source>
</evidence>
<dbReference type="GO" id="GO:0043130">
    <property type="term" value="F:ubiquitin binding"/>
    <property type="evidence" value="ECO:0007669"/>
    <property type="project" value="InterPro"/>
</dbReference>
<evidence type="ECO:0000313" key="6">
    <source>
        <dbReference type="Proteomes" id="UP000222542"/>
    </source>
</evidence>